<evidence type="ECO:0000256" key="6">
    <source>
        <dbReference type="SAM" id="MobiDB-lite"/>
    </source>
</evidence>
<feature type="domain" description="Major facilitator superfamily (MFS) profile" evidence="8">
    <location>
        <begin position="16"/>
        <end position="409"/>
    </location>
</feature>
<dbReference type="InterPro" id="IPR044770">
    <property type="entry name" value="MFS_spinster-like"/>
</dbReference>
<feature type="transmembrane region" description="Helical" evidence="7">
    <location>
        <begin position="317"/>
        <end position="334"/>
    </location>
</feature>
<dbReference type="EMBL" id="VTWS01000006">
    <property type="protein sequence ID" value="KAA9349337.1"/>
    <property type="molecule type" value="Genomic_DNA"/>
</dbReference>
<dbReference type="PROSITE" id="PS50850">
    <property type="entry name" value="MFS"/>
    <property type="match status" value="1"/>
</dbReference>
<dbReference type="SUPFAM" id="SSF103473">
    <property type="entry name" value="MFS general substrate transporter"/>
    <property type="match status" value="1"/>
</dbReference>
<keyword evidence="10" id="KW-1185">Reference proteome</keyword>
<comment type="caution">
    <text evidence="9">The sequence shown here is derived from an EMBL/GenBank/DDBJ whole genome shotgun (WGS) entry which is preliminary data.</text>
</comment>
<dbReference type="InterPro" id="IPR020846">
    <property type="entry name" value="MFS_dom"/>
</dbReference>
<dbReference type="GO" id="GO:0022857">
    <property type="term" value="F:transmembrane transporter activity"/>
    <property type="evidence" value="ECO:0007669"/>
    <property type="project" value="InterPro"/>
</dbReference>
<comment type="subcellular location">
    <subcellularLocation>
        <location evidence="1">Membrane</location>
        <topology evidence="1">Multi-pass membrane protein</topology>
    </subcellularLocation>
</comment>
<sequence>MKVMTLSRPSFYPWLIVGLLCVVGCLNYLDRMMITTMRSSILAEIPMTDAQFGLLTSVFLWVYGLLSPLAGFLADRFNRSRVIIGSLFVWSIVTWFTARATTFEELLLTRALMGISEACYIPAALALIVDYHRGATRSLATGIHMGGIMIGQSLGFVGGWLAESRTWSYAFGVFGLIGVGYAVLLALVLRDPVVPEKNTLSTEPEPAIRFTEALRDLFSRRNYVVALTFWGLGGIVSWLVVGWLPTYYKEHFNLSQTVAGLYATGYFHTASLVGVLTGGFLADRWSRTNPRGRILVPFIGLVIAAPGIFIASSTSVLPIAIVCFMIYAFTRTFLDANMMPILCLIADQRYRATGYGVLNLVACIVGGVGLYAGGMLRDADVDLSRMFQFAALTMLISAALLYTIKPKPEDITPKSPEGDFMHLEDSASKSPSGDLGG</sequence>
<evidence type="ECO:0000256" key="3">
    <source>
        <dbReference type="ARBA" id="ARBA00022692"/>
    </source>
</evidence>
<feature type="transmembrane region" description="Helical" evidence="7">
    <location>
        <begin position="261"/>
        <end position="282"/>
    </location>
</feature>
<organism evidence="9 10">
    <name type="scientific">Larkinella humicola</name>
    <dbReference type="NCBI Taxonomy" id="2607654"/>
    <lineage>
        <taxon>Bacteria</taxon>
        <taxon>Pseudomonadati</taxon>
        <taxon>Bacteroidota</taxon>
        <taxon>Cytophagia</taxon>
        <taxon>Cytophagales</taxon>
        <taxon>Spirosomataceae</taxon>
        <taxon>Larkinella</taxon>
    </lineage>
</organism>
<evidence type="ECO:0000256" key="4">
    <source>
        <dbReference type="ARBA" id="ARBA00022989"/>
    </source>
</evidence>
<feature type="transmembrane region" description="Helical" evidence="7">
    <location>
        <begin position="107"/>
        <end position="129"/>
    </location>
</feature>
<reference evidence="9 10" key="1">
    <citation type="submission" date="2019-09" db="EMBL/GenBank/DDBJ databases">
        <title>Genome Sequence of Larkinella sp MA1.</title>
        <authorList>
            <person name="Srinivasan S."/>
        </authorList>
    </citation>
    <scope>NUCLEOTIDE SEQUENCE [LARGE SCALE GENOMIC DNA]</scope>
    <source>
        <strain evidence="9 10">MA1</strain>
    </source>
</reference>
<feature type="transmembrane region" description="Helical" evidence="7">
    <location>
        <begin position="223"/>
        <end position="241"/>
    </location>
</feature>
<dbReference type="AlphaFoldDB" id="A0A5N1J9K4"/>
<evidence type="ECO:0000259" key="8">
    <source>
        <dbReference type="PROSITE" id="PS50850"/>
    </source>
</evidence>
<dbReference type="PANTHER" id="PTHR23505:SF79">
    <property type="entry name" value="PROTEIN SPINSTER"/>
    <property type="match status" value="1"/>
</dbReference>
<keyword evidence="2" id="KW-0813">Transport</keyword>
<dbReference type="GO" id="GO:0016020">
    <property type="term" value="C:membrane"/>
    <property type="evidence" value="ECO:0007669"/>
    <property type="project" value="UniProtKB-SubCell"/>
</dbReference>
<gene>
    <name evidence="9" type="ORF">F0P93_23380</name>
</gene>
<keyword evidence="4 7" id="KW-1133">Transmembrane helix</keyword>
<dbReference type="InterPro" id="IPR036259">
    <property type="entry name" value="MFS_trans_sf"/>
</dbReference>
<keyword evidence="3 7" id="KW-0812">Transmembrane</keyword>
<feature type="transmembrane region" description="Helical" evidence="7">
    <location>
        <begin position="386"/>
        <end position="404"/>
    </location>
</feature>
<feature type="transmembrane region" description="Helical" evidence="7">
    <location>
        <begin position="167"/>
        <end position="189"/>
    </location>
</feature>
<feature type="transmembrane region" description="Helical" evidence="7">
    <location>
        <begin position="141"/>
        <end position="161"/>
    </location>
</feature>
<keyword evidence="5 7" id="KW-0472">Membrane</keyword>
<evidence type="ECO:0000313" key="10">
    <source>
        <dbReference type="Proteomes" id="UP000326344"/>
    </source>
</evidence>
<proteinExistence type="predicted"/>
<feature type="region of interest" description="Disordered" evidence="6">
    <location>
        <begin position="411"/>
        <end position="437"/>
    </location>
</feature>
<feature type="transmembrane region" description="Helical" evidence="7">
    <location>
        <begin position="294"/>
        <end position="311"/>
    </location>
</feature>
<dbReference type="RefSeq" id="WP_150880151.1">
    <property type="nucleotide sequence ID" value="NZ_VTWS01000006.1"/>
</dbReference>
<evidence type="ECO:0000256" key="5">
    <source>
        <dbReference type="ARBA" id="ARBA00023136"/>
    </source>
</evidence>
<dbReference type="Proteomes" id="UP000326344">
    <property type="component" value="Unassembled WGS sequence"/>
</dbReference>
<feature type="transmembrane region" description="Helical" evidence="7">
    <location>
        <begin position="50"/>
        <end position="70"/>
    </location>
</feature>
<feature type="transmembrane region" description="Helical" evidence="7">
    <location>
        <begin position="355"/>
        <end position="374"/>
    </location>
</feature>
<evidence type="ECO:0000256" key="7">
    <source>
        <dbReference type="SAM" id="Phobius"/>
    </source>
</evidence>
<dbReference type="Pfam" id="PF07690">
    <property type="entry name" value="MFS_1"/>
    <property type="match status" value="1"/>
</dbReference>
<accession>A0A5N1J9K4</accession>
<feature type="compositionally biased region" description="Basic and acidic residues" evidence="6">
    <location>
        <begin position="411"/>
        <end position="427"/>
    </location>
</feature>
<feature type="transmembrane region" description="Helical" evidence="7">
    <location>
        <begin position="12"/>
        <end position="30"/>
    </location>
</feature>
<dbReference type="InterPro" id="IPR011701">
    <property type="entry name" value="MFS"/>
</dbReference>
<evidence type="ECO:0000256" key="2">
    <source>
        <dbReference type="ARBA" id="ARBA00022448"/>
    </source>
</evidence>
<dbReference type="PANTHER" id="PTHR23505">
    <property type="entry name" value="SPINSTER"/>
    <property type="match status" value="1"/>
</dbReference>
<dbReference type="Gene3D" id="1.20.1250.20">
    <property type="entry name" value="MFS general substrate transporter like domains"/>
    <property type="match status" value="2"/>
</dbReference>
<name>A0A5N1J9K4_9BACT</name>
<evidence type="ECO:0000256" key="1">
    <source>
        <dbReference type="ARBA" id="ARBA00004141"/>
    </source>
</evidence>
<evidence type="ECO:0000313" key="9">
    <source>
        <dbReference type="EMBL" id="KAA9349337.1"/>
    </source>
</evidence>
<protein>
    <submittedName>
        <fullName evidence="9">MFS transporter</fullName>
    </submittedName>
</protein>